<evidence type="ECO:0000313" key="7">
    <source>
        <dbReference type="Proteomes" id="UP000034841"/>
    </source>
</evidence>
<keyword evidence="7" id="KW-1185">Reference proteome</keyword>
<dbReference type="InterPro" id="IPR056033">
    <property type="entry name" value="DUF7614"/>
</dbReference>
<organism evidence="6 7">
    <name type="scientific">Ceratocystis fimbriata f. sp. platani</name>
    <dbReference type="NCBI Taxonomy" id="88771"/>
    <lineage>
        <taxon>Eukaryota</taxon>
        <taxon>Fungi</taxon>
        <taxon>Dikarya</taxon>
        <taxon>Ascomycota</taxon>
        <taxon>Pezizomycotina</taxon>
        <taxon>Sordariomycetes</taxon>
        <taxon>Hypocreomycetidae</taxon>
        <taxon>Microascales</taxon>
        <taxon>Ceratocystidaceae</taxon>
        <taxon>Ceratocystis</taxon>
    </lineage>
</organism>
<dbReference type="Pfam" id="PF24589">
    <property type="entry name" value="DUF7614"/>
    <property type="match status" value="1"/>
</dbReference>
<feature type="region of interest" description="Disordered" evidence="1">
    <location>
        <begin position="51"/>
        <end position="84"/>
    </location>
</feature>
<evidence type="ECO:0000259" key="3">
    <source>
        <dbReference type="Pfam" id="PF24587"/>
    </source>
</evidence>
<proteinExistence type="predicted"/>
<name>A0A0F8AZ44_CERFI</name>
<reference evidence="6 7" key="1">
    <citation type="submission" date="2015-04" db="EMBL/GenBank/DDBJ databases">
        <title>Genome sequence of Ceratocystis platani, a major pathogen of plane trees.</title>
        <authorList>
            <person name="Belbahri L."/>
        </authorList>
    </citation>
    <scope>NUCLEOTIDE SEQUENCE [LARGE SCALE GENOMIC DNA]</scope>
    <source>
        <strain evidence="6 7">CFO</strain>
    </source>
</reference>
<dbReference type="Pfam" id="PF24587">
    <property type="entry name" value="DUF7612"/>
    <property type="match status" value="1"/>
</dbReference>
<feature type="domain" description="DUF7614" evidence="5">
    <location>
        <begin position="1037"/>
        <end position="1166"/>
    </location>
</feature>
<feature type="domain" description="DUF7613" evidence="4">
    <location>
        <begin position="882"/>
        <end position="1031"/>
    </location>
</feature>
<accession>A0A0F8AZ44</accession>
<evidence type="ECO:0000259" key="2">
    <source>
        <dbReference type="Pfam" id="PF24586"/>
    </source>
</evidence>
<protein>
    <submittedName>
        <fullName evidence="6">Uncharacterized protein</fullName>
    </submittedName>
</protein>
<dbReference type="Pfam" id="PF24586">
    <property type="entry name" value="DUF7611"/>
    <property type="match status" value="1"/>
</dbReference>
<evidence type="ECO:0000313" key="6">
    <source>
        <dbReference type="EMBL" id="KKF93716.1"/>
    </source>
</evidence>
<feature type="domain" description="DUF7612" evidence="3">
    <location>
        <begin position="747"/>
        <end position="878"/>
    </location>
</feature>
<comment type="caution">
    <text evidence="6">The sequence shown here is derived from an EMBL/GenBank/DDBJ whole genome shotgun (WGS) entry which is preliminary data.</text>
</comment>
<dbReference type="InterPro" id="IPR056030">
    <property type="entry name" value="DUF7611"/>
</dbReference>
<feature type="compositionally biased region" description="Polar residues" evidence="1">
    <location>
        <begin position="100"/>
        <end position="133"/>
    </location>
</feature>
<dbReference type="InterPro" id="IPR056032">
    <property type="entry name" value="DUF7613"/>
</dbReference>
<feature type="compositionally biased region" description="Polar residues" evidence="1">
    <location>
        <begin position="377"/>
        <end position="408"/>
    </location>
</feature>
<feature type="compositionally biased region" description="Polar residues" evidence="1">
    <location>
        <begin position="51"/>
        <end position="62"/>
    </location>
</feature>
<evidence type="ECO:0000256" key="1">
    <source>
        <dbReference type="SAM" id="MobiDB-lite"/>
    </source>
</evidence>
<evidence type="ECO:0000259" key="4">
    <source>
        <dbReference type="Pfam" id="PF24588"/>
    </source>
</evidence>
<evidence type="ECO:0000259" key="5">
    <source>
        <dbReference type="Pfam" id="PF24589"/>
    </source>
</evidence>
<feature type="region of interest" description="Disordered" evidence="1">
    <location>
        <begin position="96"/>
        <end position="152"/>
    </location>
</feature>
<dbReference type="Proteomes" id="UP000034841">
    <property type="component" value="Unassembled WGS sequence"/>
</dbReference>
<feature type="region of interest" description="Disordered" evidence="1">
    <location>
        <begin position="235"/>
        <end position="264"/>
    </location>
</feature>
<dbReference type="EMBL" id="LBBL01000214">
    <property type="protein sequence ID" value="KKF93716.1"/>
    <property type="molecule type" value="Genomic_DNA"/>
</dbReference>
<feature type="region of interest" description="Disordered" evidence="1">
    <location>
        <begin position="350"/>
        <end position="433"/>
    </location>
</feature>
<sequence length="1208" mass="133972">MMESDQPGFEGAKVSRRDRWKGKLFGKDRHGAVDESNVVSNVNDFLNSTSDTLQVSHSTPSDIPSPGRLPNGFANGSSAPPPRALTRIDTVAAPRYPQAASVNSNSITSTDTNGNTQYHLSIRPNNQTQLQHQHSYHSAPDRSFGQLAPSPNVRSASLNYRRKKNKGLSVHFPDGAVAEVIGDGGDECEDPPSEVARNKQARIAAGRPAPAPVPAALRMQDDPDFQPRALKRNQTGFNSIPAPQYSEPSPQQRQPDPPAAQHAAPRYLESIRAPDLNRRSFIDTQQAEMRMDEGRALAKARAVMQNEVVAMSPSPPSSHYSSDASVVREVSPELPATSIYDHYLDSCKITAAENPPPPPAHAPRAKVSPPVAPSAPQSNYSPVSYTTRSPHMSGQAPNNLSRTTSAASQDRRYSAYTQNSHTRGSFDSPSSAVAPADSRELSAFVSRTKHLFELFRLHAETAGPLKYCELPDLARAALWWFLRGRQALEVLIRNRHKAAAQDQMQYTMEKQQAYANLSKAYWLCEEAVPEVTGLRNLSPHPEVDEVCASLRSSLRKLAISMSRNDFMPPEEAFLPQTTDKFIWVDYPQVPQDVLPVLASSASTSLLGGSNRQQAPKPLTLVESLPLGDTPDYFNFSRVIVDAVLFEQGSRESQGLSFRCFLSTVRPVHQPNLTFLVVSQNGNVQLRIQGTKGAGTTWDDVRWKPESNTIDVRLPRGFQLAIRCTSLDFRMLWNMYEYGMKMHLLLYPKNGENVVFRATLPSFQYFDSDLQSRAFPKEAISNCELCLLENVYKEDAATGPRYHHRGFRLAIITGPKTRTLSGVSHTYPPSQPFQFGFLRGENEAPALLVKFEGSRSRGSMVLSFKEEKERLRFHSIVVGSALNQETIFTEVAIKGYTISPRLMDKEGFAGLSNLAWKGVRVINDDSGEDIPTTVLADKLRILTDFMNGSVTDRVNVTPGELRIRMGVSDPTLFQILRLPQSDMTMAVAEAQVGKEIPGEMKIALDKIATGRSIRSFSFVNTRDLHSFIFALTGFRVLFDGVAASFAITRRRMVVPVHKKWEAGATRIVVVERDGVLQLLVFFEAFHYGHCMGMVLKRTDEFEAFSRGGKVGIKILDAKFPLPRIPKEKDRERMELDGSADEMAFLCLDLPEIPGEHDDISIMFDAEDGKLFEQLETGRGGGPNDLLILFFFPERTLLCSVLPAPTKGLK</sequence>
<dbReference type="Pfam" id="PF24588">
    <property type="entry name" value="DUF7613"/>
    <property type="match status" value="1"/>
</dbReference>
<dbReference type="OrthoDB" id="4356615at2759"/>
<dbReference type="AlphaFoldDB" id="A0A0F8AZ44"/>
<gene>
    <name evidence="6" type="ORF">CFO_g3933</name>
</gene>
<feature type="domain" description="DUF7611" evidence="2">
    <location>
        <begin position="586"/>
        <end position="742"/>
    </location>
</feature>
<dbReference type="InterPro" id="IPR056031">
    <property type="entry name" value="DUF7612"/>
</dbReference>
<feature type="compositionally biased region" description="Low complexity" evidence="1">
    <location>
        <begin position="248"/>
        <end position="264"/>
    </location>
</feature>